<feature type="binding site" evidence="5">
    <location>
        <position position="124"/>
    </location>
    <ligand>
        <name>FAD</name>
        <dbReference type="ChEBI" id="CHEBI:57692"/>
    </ligand>
</feature>
<evidence type="ECO:0000256" key="3">
    <source>
        <dbReference type="ARBA" id="ARBA00022630"/>
    </source>
</evidence>
<dbReference type="Pfam" id="PF00732">
    <property type="entry name" value="GMC_oxred_N"/>
    <property type="match status" value="1"/>
</dbReference>
<keyword evidence="3" id="KW-0285">Flavoprotein</keyword>
<evidence type="ECO:0000256" key="4">
    <source>
        <dbReference type="ARBA" id="ARBA00022827"/>
    </source>
</evidence>
<keyword evidence="6" id="KW-0732">Signal</keyword>
<dbReference type="Gene3D" id="3.30.560.10">
    <property type="entry name" value="Glucose Oxidase, domain 3"/>
    <property type="match status" value="1"/>
</dbReference>
<comment type="cofactor">
    <cofactor evidence="1 5">
        <name>FAD</name>
        <dbReference type="ChEBI" id="CHEBI:57692"/>
    </cofactor>
</comment>
<dbReference type="GO" id="GO:0050660">
    <property type="term" value="F:flavin adenine dinucleotide binding"/>
    <property type="evidence" value="ECO:0007669"/>
    <property type="project" value="InterPro"/>
</dbReference>
<evidence type="ECO:0000256" key="1">
    <source>
        <dbReference type="ARBA" id="ARBA00001974"/>
    </source>
</evidence>
<feature type="binding site" evidence="5">
    <location>
        <position position="252"/>
    </location>
    <ligand>
        <name>FAD</name>
        <dbReference type="ChEBI" id="CHEBI:57692"/>
    </ligand>
</feature>
<dbReference type="AlphaFoldDB" id="A0AAE1PUC4"/>
<dbReference type="Proteomes" id="UP001292094">
    <property type="component" value="Unassembled WGS sequence"/>
</dbReference>
<dbReference type="SUPFAM" id="SSF54373">
    <property type="entry name" value="FAD-linked reductases, C-terminal domain"/>
    <property type="match status" value="1"/>
</dbReference>
<name>A0AAE1PUC4_9EUCA</name>
<evidence type="ECO:0000259" key="7">
    <source>
        <dbReference type="PROSITE" id="PS00624"/>
    </source>
</evidence>
<sequence>MPETRAMVQSLMVGLIRLLLAGILKEVGHTHPYHDIHPIRPVYDFIVVGGGSAGAVVAARLAEEGTCRVLLLESGGEAPLESHVPGLSLLLIQGNADWNYRTVSGKQSLLAFSDDSIPYPRGRVAGGSSTINALIYVRGNRRDFDNWEAMGNPGWSYKDVLPYFKKAENYLGEFNNETARYHGRGGPVSVEPKRWRSPVAYGFLKAGQQLGFKVVDPNGEEQIGRRSSTAEGYIKPAARLHNNLHVALNAHVTKILFNKDKRAVGVSFMQGDKMRTVLAGREVILSAGAIGSPQLLLLSGIGPAAHLNTHGIPVVADVVGVGRNLQDHPSVSGLSWTTNKGSAISIFTMLNPKNIYAYLRHGLGPLSGPVFNEGNAWMPSVEGDPYWPDIQVPVLSGILAIDFGILSSQVIGVDPEVYKDYFSDVLGREGFSMTPFLSRPLSRGTVTLASSDPYAQPLIDVNFFSHPADVTTLVRGIKQALRIGDTPAMMVDHGARFHKKVLRSCQDQEPFTDKYWGCYVRHMSNTAYHPVGTCKMAPMTDPLGVVDHRLRVRGVRGLRVVDASIMPLIVTGNTNAATIMIGEKAADLIKEDWCISTHHNHHSQSYLPLTFP</sequence>
<protein>
    <recommendedName>
        <fullName evidence="7">Glucose-methanol-choline oxidoreductase N-terminal domain-containing protein</fullName>
    </recommendedName>
</protein>
<dbReference type="Pfam" id="PF05199">
    <property type="entry name" value="GMC_oxred_C"/>
    <property type="match status" value="1"/>
</dbReference>
<dbReference type="GO" id="GO:0016614">
    <property type="term" value="F:oxidoreductase activity, acting on CH-OH group of donors"/>
    <property type="evidence" value="ECO:0007669"/>
    <property type="project" value="InterPro"/>
</dbReference>
<evidence type="ECO:0000313" key="9">
    <source>
        <dbReference type="Proteomes" id="UP001292094"/>
    </source>
</evidence>
<dbReference type="InterPro" id="IPR000172">
    <property type="entry name" value="GMC_OxRdtase_N"/>
</dbReference>
<keyword evidence="9" id="KW-1185">Reference proteome</keyword>
<evidence type="ECO:0000256" key="2">
    <source>
        <dbReference type="ARBA" id="ARBA00010790"/>
    </source>
</evidence>
<dbReference type="PROSITE" id="PS00624">
    <property type="entry name" value="GMC_OXRED_2"/>
    <property type="match status" value="1"/>
</dbReference>
<dbReference type="PANTHER" id="PTHR11552:SF147">
    <property type="entry name" value="CHOLINE DEHYDROGENASE, MITOCHONDRIAL"/>
    <property type="match status" value="1"/>
</dbReference>
<organism evidence="8 9">
    <name type="scientific">Petrolisthes manimaculis</name>
    <dbReference type="NCBI Taxonomy" id="1843537"/>
    <lineage>
        <taxon>Eukaryota</taxon>
        <taxon>Metazoa</taxon>
        <taxon>Ecdysozoa</taxon>
        <taxon>Arthropoda</taxon>
        <taxon>Crustacea</taxon>
        <taxon>Multicrustacea</taxon>
        <taxon>Malacostraca</taxon>
        <taxon>Eumalacostraca</taxon>
        <taxon>Eucarida</taxon>
        <taxon>Decapoda</taxon>
        <taxon>Pleocyemata</taxon>
        <taxon>Anomura</taxon>
        <taxon>Galatheoidea</taxon>
        <taxon>Porcellanidae</taxon>
        <taxon>Petrolisthes</taxon>
    </lineage>
</organism>
<evidence type="ECO:0000256" key="5">
    <source>
        <dbReference type="PIRSR" id="PIRSR000137-2"/>
    </source>
</evidence>
<dbReference type="InterPro" id="IPR036188">
    <property type="entry name" value="FAD/NAD-bd_sf"/>
</dbReference>
<gene>
    <name evidence="8" type="ORF">Pmani_014052</name>
</gene>
<accession>A0AAE1PUC4</accession>
<feature type="domain" description="Glucose-methanol-choline oxidoreductase N-terminal" evidence="7">
    <location>
        <begin position="288"/>
        <end position="302"/>
    </location>
</feature>
<reference evidence="8" key="1">
    <citation type="submission" date="2023-11" db="EMBL/GenBank/DDBJ databases">
        <title>Genome assemblies of two species of porcelain crab, Petrolisthes cinctipes and Petrolisthes manimaculis (Anomura: Porcellanidae).</title>
        <authorList>
            <person name="Angst P."/>
        </authorList>
    </citation>
    <scope>NUCLEOTIDE SEQUENCE</scope>
    <source>
        <strain evidence="8">PB745_02</strain>
        <tissue evidence="8">Gill</tissue>
    </source>
</reference>
<dbReference type="Gene3D" id="3.50.50.60">
    <property type="entry name" value="FAD/NAD(P)-binding domain"/>
    <property type="match status" value="1"/>
</dbReference>
<comment type="similarity">
    <text evidence="2">Belongs to the GMC oxidoreductase family.</text>
</comment>
<dbReference type="InterPro" id="IPR012132">
    <property type="entry name" value="GMC_OxRdtase"/>
</dbReference>
<feature type="signal peptide" evidence="6">
    <location>
        <begin position="1"/>
        <end position="21"/>
    </location>
</feature>
<dbReference type="InterPro" id="IPR007867">
    <property type="entry name" value="GMC_OxRtase_C"/>
</dbReference>
<comment type="caution">
    <text evidence="8">The sequence shown here is derived from an EMBL/GenBank/DDBJ whole genome shotgun (WGS) entry which is preliminary data.</text>
</comment>
<dbReference type="EMBL" id="JAWZYT010001198">
    <property type="protein sequence ID" value="KAK4314668.1"/>
    <property type="molecule type" value="Genomic_DNA"/>
</dbReference>
<evidence type="ECO:0000256" key="6">
    <source>
        <dbReference type="SAM" id="SignalP"/>
    </source>
</evidence>
<dbReference type="PIRSF" id="PIRSF000137">
    <property type="entry name" value="Alcohol_oxidase"/>
    <property type="match status" value="1"/>
</dbReference>
<evidence type="ECO:0000313" key="8">
    <source>
        <dbReference type="EMBL" id="KAK4314668.1"/>
    </source>
</evidence>
<proteinExistence type="inferred from homology"/>
<keyword evidence="4 5" id="KW-0274">FAD</keyword>
<dbReference type="SUPFAM" id="SSF51905">
    <property type="entry name" value="FAD/NAD(P)-binding domain"/>
    <property type="match status" value="1"/>
</dbReference>
<feature type="chain" id="PRO_5042117605" description="Glucose-methanol-choline oxidoreductase N-terminal domain-containing protein" evidence="6">
    <location>
        <begin position="22"/>
        <end position="612"/>
    </location>
</feature>
<dbReference type="PANTHER" id="PTHR11552">
    <property type="entry name" value="GLUCOSE-METHANOL-CHOLINE GMC OXIDOREDUCTASE"/>
    <property type="match status" value="1"/>
</dbReference>